<keyword evidence="3" id="KW-1185">Reference proteome</keyword>
<reference evidence="1 3" key="1">
    <citation type="journal article" date="2019" name="Nat. Ecol. Evol.">
        <title>Megaphylogeny resolves global patterns of mushroom evolution.</title>
        <authorList>
            <person name="Varga T."/>
            <person name="Krizsan K."/>
            <person name="Foldi C."/>
            <person name="Dima B."/>
            <person name="Sanchez-Garcia M."/>
            <person name="Sanchez-Ramirez S."/>
            <person name="Szollosi G.J."/>
            <person name="Szarkandi J.G."/>
            <person name="Papp V."/>
            <person name="Albert L."/>
            <person name="Andreopoulos W."/>
            <person name="Angelini C."/>
            <person name="Antonin V."/>
            <person name="Barry K.W."/>
            <person name="Bougher N.L."/>
            <person name="Buchanan P."/>
            <person name="Buyck B."/>
            <person name="Bense V."/>
            <person name="Catcheside P."/>
            <person name="Chovatia M."/>
            <person name="Cooper J."/>
            <person name="Damon W."/>
            <person name="Desjardin D."/>
            <person name="Finy P."/>
            <person name="Geml J."/>
            <person name="Haridas S."/>
            <person name="Hughes K."/>
            <person name="Justo A."/>
            <person name="Karasinski D."/>
            <person name="Kautmanova I."/>
            <person name="Kiss B."/>
            <person name="Kocsube S."/>
            <person name="Kotiranta H."/>
            <person name="LaButti K.M."/>
            <person name="Lechner B.E."/>
            <person name="Liimatainen K."/>
            <person name="Lipzen A."/>
            <person name="Lukacs Z."/>
            <person name="Mihaltcheva S."/>
            <person name="Morgado L.N."/>
            <person name="Niskanen T."/>
            <person name="Noordeloos M.E."/>
            <person name="Ohm R.A."/>
            <person name="Ortiz-Santana B."/>
            <person name="Ovrebo C."/>
            <person name="Racz N."/>
            <person name="Riley R."/>
            <person name="Savchenko A."/>
            <person name="Shiryaev A."/>
            <person name="Soop K."/>
            <person name="Spirin V."/>
            <person name="Szebenyi C."/>
            <person name="Tomsovsky M."/>
            <person name="Tulloss R.E."/>
            <person name="Uehling J."/>
            <person name="Grigoriev I.V."/>
            <person name="Vagvolgyi C."/>
            <person name="Papp T."/>
            <person name="Martin F.M."/>
            <person name="Miettinen O."/>
            <person name="Hibbett D.S."/>
            <person name="Nagy L.G."/>
        </authorList>
    </citation>
    <scope>NUCLEOTIDE SEQUENCE [LARGE SCALE GENOMIC DNA]</scope>
    <source>
        <strain evidence="1 3">CBS 962.96</strain>
    </source>
</reference>
<gene>
    <name evidence="2" type="ORF">K435DRAFT_773753</name>
    <name evidence="1" type="ORF">K435DRAFT_779601</name>
</gene>
<proteinExistence type="predicted"/>
<dbReference type="EMBL" id="ML179048">
    <property type="protein sequence ID" value="THV05609.1"/>
    <property type="molecule type" value="Genomic_DNA"/>
</dbReference>
<name>A0A4S8LWL3_DENBC</name>
<sequence length="58" mass="6755">MTKILVNNHNNCPKILRSRNRSDVLFPDGSLPRYLEELSNSRVTTAFWSSKIDSTKRF</sequence>
<dbReference type="Proteomes" id="UP000297245">
    <property type="component" value="Unassembled WGS sequence"/>
</dbReference>
<dbReference type="EMBL" id="ML179233">
    <property type="protein sequence ID" value="THU94049.1"/>
    <property type="molecule type" value="Genomic_DNA"/>
</dbReference>
<evidence type="ECO:0000313" key="2">
    <source>
        <dbReference type="EMBL" id="THV05609.1"/>
    </source>
</evidence>
<dbReference type="AlphaFoldDB" id="A0A4S8LWL3"/>
<evidence type="ECO:0000313" key="3">
    <source>
        <dbReference type="Proteomes" id="UP000297245"/>
    </source>
</evidence>
<protein>
    <submittedName>
        <fullName evidence="1">Uncharacterized protein</fullName>
    </submittedName>
</protein>
<accession>A0A4S8LWL3</accession>
<evidence type="ECO:0000313" key="1">
    <source>
        <dbReference type="EMBL" id="THU94049.1"/>
    </source>
</evidence>
<organism evidence="1 3">
    <name type="scientific">Dendrothele bispora (strain CBS 962.96)</name>
    <dbReference type="NCBI Taxonomy" id="1314807"/>
    <lineage>
        <taxon>Eukaryota</taxon>
        <taxon>Fungi</taxon>
        <taxon>Dikarya</taxon>
        <taxon>Basidiomycota</taxon>
        <taxon>Agaricomycotina</taxon>
        <taxon>Agaricomycetes</taxon>
        <taxon>Agaricomycetidae</taxon>
        <taxon>Agaricales</taxon>
        <taxon>Agaricales incertae sedis</taxon>
        <taxon>Dendrothele</taxon>
    </lineage>
</organism>